<reference evidence="2 3" key="1">
    <citation type="submission" date="2011-03" db="EMBL/GenBank/DDBJ databases">
        <authorList>
            <person name="Weinstock G."/>
            <person name="Sodergren E."/>
            <person name="Clifton S."/>
            <person name="Fulton L."/>
            <person name="Fulton B."/>
            <person name="Courtney L."/>
            <person name="Fronick C."/>
            <person name="Harrison M."/>
            <person name="Strong C."/>
            <person name="Farmer C."/>
            <person name="Delahaunty K."/>
            <person name="Markovic C."/>
            <person name="Hall O."/>
            <person name="Minx P."/>
            <person name="Tomlinson C."/>
            <person name="Mitreva M."/>
            <person name="Hou S."/>
            <person name="Chen J."/>
            <person name="Wollam A."/>
            <person name="Pepin K.H."/>
            <person name="Johnson M."/>
            <person name="Bhonagiri V."/>
            <person name="Zhang X."/>
            <person name="Suruliraj S."/>
            <person name="Warren W."/>
            <person name="Chinwalla A."/>
            <person name="Mardis E.R."/>
            <person name="Wilson R.K."/>
        </authorList>
    </citation>
    <scope>NUCLEOTIDE SEQUENCE [LARGE SCALE GENOMIC DNA]</scope>
    <source>
        <strain evidence="2 3">YIT 11840</strain>
    </source>
</reference>
<sequence length="590" mass="67595">MSNIKLNYSVMNNVLKMMFGCLMLLFSTEAWPQDFETLIFAEKFRANESASIAQTIPSKEKRLSSSQRGVIDIDIKDASIPDSVKICANVAATLWQPYLNNKFPIKIKVFYEDLDTDDDMRVEVIYYPEENVYYPKSLYAQLYDKEMNDENTPVDALIYINKRKPWDCSYNTSINASTRSMTYALMRAIAVSLGFGSSVTQKTIRGKDIIAFSENEGCSIFDEFIFSSQGKYLKDISNIGNRENPELTAFVQPEQGTYLYALKQDDRHKLYAPEKFEIYKSLIYLDNSESLMHYDLKTGTKPFTVDATTVELLNAIGWGLDTPKTVEIVGQGIDDTGMASAYEGHSFSLKKTSGGIISEAQWCYTLSLPNGKDTIISQAVNTLSFQIGAVDDESKYLVNVDGDIPGKIMFTGLLDGKKVEDVFYLSLGLKPQIRAVNIIKKESSTLLDYYNLVFNVEYSGAEMLYVCTEEEYNPEVRRRFVYEPFMAHVFIPNIISFNYAWIDIEAENKYGKELYTIELPPFVEYARTRTSLNQPEIQNKYAYIEVYDDHGRYIRNILQLNELRMQERGLYILKFYTEKGCVKTTKYLKP</sequence>
<evidence type="ECO:0008006" key="4">
    <source>
        <dbReference type="Google" id="ProtNLM"/>
    </source>
</evidence>
<dbReference type="OrthoDB" id="1100169at2"/>
<gene>
    <name evidence="2" type="ORF">HMPREF9441_03883</name>
</gene>
<dbReference type="PATRIC" id="fig|762968.3.peg.3395"/>
<feature type="signal peptide" evidence="1">
    <location>
        <begin position="1"/>
        <end position="32"/>
    </location>
</feature>
<dbReference type="eggNOG" id="ENOG50347RH">
    <property type="taxonomic scope" value="Bacteria"/>
</dbReference>
<proteinExistence type="predicted"/>
<dbReference type="STRING" id="762968.HMPREF9441_03883"/>
<evidence type="ECO:0000313" key="3">
    <source>
        <dbReference type="Proteomes" id="UP000003598"/>
    </source>
</evidence>
<accession>G5SWW0</accession>
<comment type="caution">
    <text evidence="2">The sequence shown here is derived from an EMBL/GenBank/DDBJ whole genome shotgun (WGS) entry which is preliminary data.</text>
</comment>
<dbReference type="AlphaFoldDB" id="G5SWW0"/>
<evidence type="ECO:0000256" key="1">
    <source>
        <dbReference type="SAM" id="SignalP"/>
    </source>
</evidence>
<name>G5SWW0_9BACT</name>
<organism evidence="2 3">
    <name type="scientific">Paraprevotella clara YIT 11840</name>
    <dbReference type="NCBI Taxonomy" id="762968"/>
    <lineage>
        <taxon>Bacteria</taxon>
        <taxon>Pseudomonadati</taxon>
        <taxon>Bacteroidota</taxon>
        <taxon>Bacteroidia</taxon>
        <taxon>Bacteroidales</taxon>
        <taxon>Prevotellaceae</taxon>
        <taxon>Paraprevotella</taxon>
    </lineage>
</organism>
<keyword evidence="3" id="KW-1185">Reference proteome</keyword>
<dbReference type="EMBL" id="AFFY01000098">
    <property type="protein sequence ID" value="EHG98341.1"/>
    <property type="molecule type" value="Genomic_DNA"/>
</dbReference>
<keyword evidence="1" id="KW-0732">Signal</keyword>
<feature type="chain" id="PRO_5003484646" description="Secretion system C-terminal sorting domain-containing protein" evidence="1">
    <location>
        <begin position="33"/>
        <end position="590"/>
    </location>
</feature>
<dbReference type="HOGENOM" id="CLU_462195_0_0_10"/>
<protein>
    <recommendedName>
        <fullName evidence="4">Secretion system C-terminal sorting domain-containing protein</fullName>
    </recommendedName>
</protein>
<evidence type="ECO:0000313" key="2">
    <source>
        <dbReference type="EMBL" id="EHG98341.1"/>
    </source>
</evidence>
<dbReference type="Proteomes" id="UP000003598">
    <property type="component" value="Unassembled WGS sequence"/>
</dbReference>